<evidence type="ECO:0000313" key="2">
    <source>
        <dbReference type="EMBL" id="XBV22783.1"/>
    </source>
</evidence>
<dbReference type="RefSeq" id="WP_350275623.1">
    <property type="nucleotide sequence ID" value="NZ_CP158165.1"/>
</dbReference>
<name>A0AAU7T7Z2_9ACTN</name>
<sequence>MLTPDDVVRYHDQGFLALESFISAEEVERMRTIYDRLFAERAGRSAGDQFDLAGADDEGSEANLPQILNPSRYAPELLRSETLDRAQEVLAELLGPDATFGGDHAINKPPRNGVETPWHQDEAYWNPGISYHALSIWIPLQEATVDNGCMHFVPGSHRGEVVPHRPIGGDPRVHGLEVEPGSVDVSTAVACPIPAGGATIHASRTLHYTSPNRSADHRRAYIISGGTPEEPAAKPRDFPWQAARRTAREERAAEASRASSSERPVHPEVR</sequence>
<feature type="region of interest" description="Disordered" evidence="1">
    <location>
        <begin position="225"/>
        <end position="270"/>
    </location>
</feature>
<dbReference type="Pfam" id="PF05721">
    <property type="entry name" value="PhyH"/>
    <property type="match status" value="1"/>
</dbReference>
<dbReference type="SUPFAM" id="SSF51197">
    <property type="entry name" value="Clavaminate synthase-like"/>
    <property type="match status" value="1"/>
</dbReference>
<accession>A0AAU7T7Z2</accession>
<dbReference type="PANTHER" id="PTHR20883:SF46">
    <property type="entry name" value="PHYTANOYL-COA HYDROXYLASE"/>
    <property type="match status" value="1"/>
</dbReference>
<keyword evidence="2" id="KW-0223">Dioxygenase</keyword>
<dbReference type="GO" id="GO:0016706">
    <property type="term" value="F:2-oxoglutarate-dependent dioxygenase activity"/>
    <property type="evidence" value="ECO:0007669"/>
    <property type="project" value="UniProtKB-ARBA"/>
</dbReference>
<organism evidence="2">
    <name type="scientific">Kribbella sp. HUAS MG21</name>
    <dbReference type="NCBI Taxonomy" id="3160966"/>
    <lineage>
        <taxon>Bacteria</taxon>
        <taxon>Bacillati</taxon>
        <taxon>Actinomycetota</taxon>
        <taxon>Actinomycetes</taxon>
        <taxon>Propionibacteriales</taxon>
        <taxon>Kribbellaceae</taxon>
        <taxon>Kribbella</taxon>
    </lineage>
</organism>
<proteinExistence type="predicted"/>
<evidence type="ECO:0000256" key="1">
    <source>
        <dbReference type="SAM" id="MobiDB-lite"/>
    </source>
</evidence>
<dbReference type="PANTHER" id="PTHR20883">
    <property type="entry name" value="PHYTANOYL-COA DIOXYGENASE DOMAIN CONTAINING 1"/>
    <property type="match status" value="1"/>
</dbReference>
<dbReference type="GO" id="GO:0005506">
    <property type="term" value="F:iron ion binding"/>
    <property type="evidence" value="ECO:0007669"/>
    <property type="project" value="UniProtKB-ARBA"/>
</dbReference>
<keyword evidence="2" id="KW-0560">Oxidoreductase</keyword>
<protein>
    <submittedName>
        <fullName evidence="2">Phytanoyl-CoA dioxygenase family protein</fullName>
    </submittedName>
</protein>
<dbReference type="Gene3D" id="2.60.120.620">
    <property type="entry name" value="q2cbj1_9rhob like domain"/>
    <property type="match status" value="1"/>
</dbReference>
<dbReference type="InterPro" id="IPR008775">
    <property type="entry name" value="Phytyl_CoA_dOase-like"/>
</dbReference>
<reference evidence="2" key="1">
    <citation type="submission" date="2024-06" db="EMBL/GenBank/DDBJ databases">
        <title>Kribbella sp. strain HUAS MG21 genome sequences.</title>
        <authorList>
            <person name="Mo P."/>
        </authorList>
    </citation>
    <scope>NUCLEOTIDE SEQUENCE</scope>
    <source>
        <strain evidence="2">HUAS MG21</strain>
    </source>
</reference>
<dbReference type="EMBL" id="CP158165">
    <property type="protein sequence ID" value="XBV22783.1"/>
    <property type="molecule type" value="Genomic_DNA"/>
</dbReference>
<gene>
    <name evidence="2" type="ORF">ABN611_29985</name>
</gene>
<dbReference type="AlphaFoldDB" id="A0AAU7T7Z2"/>